<evidence type="ECO:0008006" key="4">
    <source>
        <dbReference type="Google" id="ProtNLM"/>
    </source>
</evidence>
<dbReference type="PANTHER" id="PTHR14042">
    <property type="entry name" value="DOPEY-RELATED"/>
    <property type="match status" value="1"/>
</dbReference>
<dbReference type="GO" id="GO:0005829">
    <property type="term" value="C:cytosol"/>
    <property type="evidence" value="ECO:0007669"/>
    <property type="project" value="GOC"/>
</dbReference>
<dbReference type="EMBL" id="FLQW01000616">
    <property type="protein sequence ID" value="SBS84994.1"/>
    <property type="molecule type" value="Genomic_DNA"/>
</dbReference>
<protein>
    <recommendedName>
        <fullName evidence="4">Dopey N-terminal domain-containing protein</fullName>
    </recommendedName>
</protein>
<feature type="compositionally biased region" description="Basic and acidic residues" evidence="1">
    <location>
        <begin position="501"/>
        <end position="512"/>
    </location>
</feature>
<evidence type="ECO:0000313" key="3">
    <source>
        <dbReference type="Proteomes" id="UP000078597"/>
    </source>
</evidence>
<feature type="compositionally biased region" description="Low complexity" evidence="1">
    <location>
        <begin position="609"/>
        <end position="643"/>
    </location>
</feature>
<feature type="region of interest" description="Disordered" evidence="1">
    <location>
        <begin position="428"/>
        <end position="512"/>
    </location>
</feature>
<gene>
    <name evidence="2" type="ORF">PMALA_011340</name>
</gene>
<feature type="region of interest" description="Disordered" evidence="1">
    <location>
        <begin position="584"/>
        <end position="643"/>
    </location>
</feature>
<dbReference type="InterPro" id="IPR040314">
    <property type="entry name" value="DOP1"/>
</dbReference>
<dbReference type="AlphaFoldDB" id="A0A1A8VWW2"/>
<proteinExistence type="predicted"/>
<organism evidence="2 3">
    <name type="scientific">Plasmodium malariae</name>
    <dbReference type="NCBI Taxonomy" id="5858"/>
    <lineage>
        <taxon>Eukaryota</taxon>
        <taxon>Sar</taxon>
        <taxon>Alveolata</taxon>
        <taxon>Apicomplexa</taxon>
        <taxon>Aconoidasida</taxon>
        <taxon>Haemosporida</taxon>
        <taxon>Plasmodiidae</taxon>
        <taxon>Plasmodium</taxon>
        <taxon>Plasmodium (Plasmodium)</taxon>
    </lineage>
</organism>
<name>A0A1A8VWW2_PLAMA</name>
<dbReference type="PANTHER" id="PTHR14042:SF24">
    <property type="entry name" value="PROTEIN DOPEY-1 HOMOLOG"/>
    <property type="match status" value="1"/>
</dbReference>
<dbReference type="Proteomes" id="UP000078597">
    <property type="component" value="Unassembled WGS sequence"/>
</dbReference>
<feature type="compositionally biased region" description="Basic and acidic residues" evidence="1">
    <location>
        <begin position="470"/>
        <end position="483"/>
    </location>
</feature>
<feature type="compositionally biased region" description="Low complexity" evidence="1">
    <location>
        <begin position="455"/>
        <end position="469"/>
    </location>
</feature>
<evidence type="ECO:0000256" key="1">
    <source>
        <dbReference type="SAM" id="MobiDB-lite"/>
    </source>
</evidence>
<dbReference type="GO" id="GO:0006895">
    <property type="term" value="P:Golgi to endosome transport"/>
    <property type="evidence" value="ECO:0007669"/>
    <property type="project" value="InterPro"/>
</dbReference>
<reference evidence="3" key="1">
    <citation type="submission" date="2016-05" db="EMBL/GenBank/DDBJ databases">
        <authorList>
            <person name="Naeem Raeece"/>
        </authorList>
    </citation>
    <scope>NUCLEOTIDE SEQUENCE [LARGE SCALE GENOMIC DNA]</scope>
</reference>
<dbReference type="GO" id="GO:0005802">
    <property type="term" value="C:trans-Golgi network"/>
    <property type="evidence" value="ECO:0007669"/>
    <property type="project" value="TreeGrafter"/>
</dbReference>
<dbReference type="VEuPathDB" id="PlasmoDB:PmUG01_08050700"/>
<feature type="compositionally biased region" description="Polar residues" evidence="1">
    <location>
        <begin position="588"/>
        <end position="598"/>
    </location>
</feature>
<evidence type="ECO:0000313" key="2">
    <source>
        <dbReference type="EMBL" id="SBS84994.1"/>
    </source>
</evidence>
<accession>A0A1A8VWW2</accession>
<sequence length="866" mass="99241">MKNINLIEKNFNINDYSEIAAINALSFLLMCFYHAVNYNTVTTALSSTAGGATTSTTAATGTATTSSNNIAKSYICESSVTLFYENFSKYISLIYNNSIQNVFYRYSFFLIMNLLIDYNYNCKYYIKKITFDLYSYISNIDIRCLKALSSIFKKLNESNIDELLLVPTSSIFSLKFNIINSRINYINKLSLIILAGNRNFYLCHLPKIAENISEYLKFCTDLKLYREILILICTIIIKNDENEIYIIIPTFISLILQIYHVERVKYKIAVENIKNVEKDDDNYMYDFNSYNNADVLSLLRTLLIIINILVKRNVSFINFYSWIFFKDISIKKNFFSRHKDMGNYVSRTRDSYRKDIHSRRKYNYDDSSSRGGAIMYTCSSTNDKESTGNISIYDESISLRLQGVESHNELHHKNRYNTDVSGNLQEKGAKWGKTENGNDSIANGAHNVVQSDPINSNSDSSNGNTGNYSRGEHEMIGKKKGTGEEGYSAYSEGGRGGIRNMPRDRSKDSDNEKSDNILTILLNANQEDYYNKNNSSMSVAHNLRKNMMLNKGKNDESKFVAFLDIIEKLYAPSSTYNNKRHALESDANGETSPRNLSKNGLEVTGEGISSSNNDNNNNNSNSNNDNRNNNNSSNNNSNNNNANSMKLLDEEEEDEGDNVYTNEDTNNLKKNFYYCNNYLSEYILNTKNGLSVYSSCDNNLSSSSINSIRSNFSNNFSKNINNMLSDYSDNHDVSNSSSNNINNLNNIDNIMVNIKNDEEFSSDDICYKTNEKWNHVHCLMNHDVNEFSKRRKKKKKNISIHSCKNVPLVLVYLSKKIKMNFYKYSMKKPKDETLILLKELNSVENDINDLFFEVDLDEIYADFLMN</sequence>
<dbReference type="GO" id="GO:0005768">
    <property type="term" value="C:endosome"/>
    <property type="evidence" value="ECO:0007669"/>
    <property type="project" value="TreeGrafter"/>
</dbReference>